<accession>A0A915JPF7</accession>
<dbReference type="WBParaSite" id="nRc.2.0.1.t28095-RA">
    <property type="protein sequence ID" value="nRc.2.0.1.t28095-RA"/>
    <property type="gene ID" value="nRc.2.0.1.g28095"/>
</dbReference>
<dbReference type="Proteomes" id="UP000887565">
    <property type="component" value="Unplaced"/>
</dbReference>
<name>A0A915JPF7_ROMCU</name>
<proteinExistence type="predicted"/>
<organism evidence="1 2">
    <name type="scientific">Romanomermis culicivorax</name>
    <name type="common">Nematode worm</name>
    <dbReference type="NCBI Taxonomy" id="13658"/>
    <lineage>
        <taxon>Eukaryota</taxon>
        <taxon>Metazoa</taxon>
        <taxon>Ecdysozoa</taxon>
        <taxon>Nematoda</taxon>
        <taxon>Enoplea</taxon>
        <taxon>Dorylaimia</taxon>
        <taxon>Mermithida</taxon>
        <taxon>Mermithoidea</taxon>
        <taxon>Mermithidae</taxon>
        <taxon>Romanomermis</taxon>
    </lineage>
</organism>
<reference evidence="2" key="1">
    <citation type="submission" date="2022-11" db="UniProtKB">
        <authorList>
            <consortium name="WormBaseParasite"/>
        </authorList>
    </citation>
    <scope>IDENTIFICATION</scope>
</reference>
<sequence>MSRRIRQEK</sequence>
<evidence type="ECO:0000313" key="1">
    <source>
        <dbReference type="Proteomes" id="UP000887565"/>
    </source>
</evidence>
<keyword evidence="1" id="KW-1185">Reference proteome</keyword>
<protein>
    <submittedName>
        <fullName evidence="2">Uncharacterized protein</fullName>
    </submittedName>
</protein>
<evidence type="ECO:0000313" key="2">
    <source>
        <dbReference type="WBParaSite" id="nRc.2.0.1.t28095-RA"/>
    </source>
</evidence>